<dbReference type="OrthoDB" id="9799670at2"/>
<organism evidence="1 2">
    <name type="scientific">Desulfofundulus thermobenzoicus</name>
    <dbReference type="NCBI Taxonomy" id="29376"/>
    <lineage>
        <taxon>Bacteria</taxon>
        <taxon>Bacillati</taxon>
        <taxon>Bacillota</taxon>
        <taxon>Clostridia</taxon>
        <taxon>Eubacteriales</taxon>
        <taxon>Peptococcaceae</taxon>
        <taxon>Desulfofundulus</taxon>
    </lineage>
</organism>
<accession>A0A6N7IX39</accession>
<dbReference type="InterPro" id="IPR019270">
    <property type="entry name" value="DUF2283"/>
</dbReference>
<evidence type="ECO:0000313" key="1">
    <source>
        <dbReference type="EMBL" id="MQL53728.1"/>
    </source>
</evidence>
<gene>
    <name evidence="1" type="ORF">GFC01_15965</name>
</gene>
<dbReference type="AlphaFoldDB" id="A0A6N7IX39"/>
<comment type="caution">
    <text evidence="1">The sequence shown here is derived from an EMBL/GenBank/DDBJ whole genome shotgun (WGS) entry which is preliminary data.</text>
</comment>
<sequence>MKAYYDSEADILYLAKEGVEEEVIELHPGINLEIDKDGQLIGIELLNASKLFRDVIKPLEKRAAL</sequence>
<dbReference type="EMBL" id="WHYR01000063">
    <property type="protein sequence ID" value="MQL53728.1"/>
    <property type="molecule type" value="Genomic_DNA"/>
</dbReference>
<protein>
    <submittedName>
        <fullName evidence="1">DUF2283 domain-containing protein</fullName>
    </submittedName>
</protein>
<evidence type="ECO:0000313" key="2">
    <source>
        <dbReference type="Proteomes" id="UP000441717"/>
    </source>
</evidence>
<dbReference type="PANTHER" id="PTHR37029:SF1">
    <property type="entry name" value="SSR1768 PROTEIN"/>
    <property type="match status" value="1"/>
</dbReference>
<reference evidence="1 2" key="1">
    <citation type="submission" date="2019-10" db="EMBL/GenBank/DDBJ databases">
        <title>Comparative genomics of sulfur disproportionating microorganisms.</title>
        <authorList>
            <person name="Ward L.M."/>
            <person name="Bertran E."/>
            <person name="Johnston D."/>
        </authorList>
    </citation>
    <scope>NUCLEOTIDE SEQUENCE [LARGE SCALE GENOMIC DNA]</scope>
    <source>
        <strain evidence="1 2">DSM 14055</strain>
    </source>
</reference>
<dbReference type="RefSeq" id="WP_152948185.1">
    <property type="nucleotide sequence ID" value="NZ_WHYR01000063.1"/>
</dbReference>
<dbReference type="PANTHER" id="PTHR37029">
    <property type="entry name" value="SSR1768 PROTEIN"/>
    <property type="match status" value="1"/>
</dbReference>
<name>A0A6N7IX39_9FIRM</name>
<dbReference type="Proteomes" id="UP000441717">
    <property type="component" value="Unassembled WGS sequence"/>
</dbReference>
<proteinExistence type="predicted"/>
<dbReference type="Pfam" id="PF10049">
    <property type="entry name" value="DUF2283"/>
    <property type="match status" value="1"/>
</dbReference>
<keyword evidence="2" id="KW-1185">Reference proteome</keyword>